<dbReference type="EMBL" id="JTHG01000066">
    <property type="protein sequence ID" value="KMO25033.1"/>
    <property type="molecule type" value="Genomic_DNA"/>
</dbReference>
<evidence type="ECO:0000313" key="2">
    <source>
        <dbReference type="Proteomes" id="UP000036471"/>
    </source>
</evidence>
<dbReference type="Proteomes" id="UP000036471">
    <property type="component" value="Unassembled WGS sequence"/>
</dbReference>
<reference evidence="1 2" key="1">
    <citation type="submission" date="2014-11" db="EMBL/GenBank/DDBJ databases">
        <title>Comparative genomics of Methylobacterium species.</title>
        <authorList>
            <person name="Chaudhry V."/>
            <person name="Patil P.B."/>
        </authorList>
    </citation>
    <scope>NUCLEOTIDE SEQUENCE [LARGE SCALE GENOMIC DNA]</scope>
    <source>
        <strain evidence="1 2">SE3.6</strain>
    </source>
</reference>
<name>A0ABR5HEP0_9HYPH</name>
<accession>A0ABR5HEP0</accession>
<evidence type="ECO:0000313" key="1">
    <source>
        <dbReference type="EMBL" id="KMO25033.1"/>
    </source>
</evidence>
<protein>
    <submittedName>
        <fullName evidence="1">Uncharacterized protein</fullName>
    </submittedName>
</protein>
<proteinExistence type="predicted"/>
<gene>
    <name evidence="1" type="ORF">QR79_09630</name>
</gene>
<sequence length="141" mass="15622">MARRKDDLTIVLTVGRGGLHPALPADLEALSQLPLGTQVEVVKVTKPRSLALVGWWELMGVAGKALEQPPRALSNRLLLEMGMVERHVRIGGFTDDPMSLRDFDETQLRRLTEMAKLLLAQEIGGDPDELIRNHKRLRGAA</sequence>
<keyword evidence="2" id="KW-1185">Reference proteome</keyword>
<dbReference type="RefSeq" id="WP_048428185.1">
    <property type="nucleotide sequence ID" value="NZ_JTHF01000116.1"/>
</dbReference>
<organism evidence="1 2">
    <name type="scientific">Methylobacterium indicum</name>
    <dbReference type="NCBI Taxonomy" id="1775910"/>
    <lineage>
        <taxon>Bacteria</taxon>
        <taxon>Pseudomonadati</taxon>
        <taxon>Pseudomonadota</taxon>
        <taxon>Alphaproteobacteria</taxon>
        <taxon>Hyphomicrobiales</taxon>
        <taxon>Methylobacteriaceae</taxon>
        <taxon>Methylobacterium</taxon>
    </lineage>
</organism>
<comment type="caution">
    <text evidence="1">The sequence shown here is derived from an EMBL/GenBank/DDBJ whole genome shotgun (WGS) entry which is preliminary data.</text>
</comment>